<protein>
    <submittedName>
        <fullName evidence="5">Flavin monoamine oxidase family protein</fullName>
    </submittedName>
</protein>
<dbReference type="PANTHER" id="PTHR10742">
    <property type="entry name" value="FLAVIN MONOAMINE OXIDASE"/>
    <property type="match status" value="1"/>
</dbReference>
<gene>
    <name evidence="5" type="ORF">FCL54_13120</name>
</gene>
<feature type="binding site" evidence="3">
    <location>
        <position position="465"/>
    </location>
    <ligand>
        <name>FAD</name>
        <dbReference type="ChEBI" id="CHEBI:57692"/>
    </ligand>
</feature>
<evidence type="ECO:0000256" key="3">
    <source>
        <dbReference type="PIRSR" id="PIRSR601613-1"/>
    </source>
</evidence>
<comment type="cofactor">
    <cofactor evidence="1">
        <name>FAD</name>
        <dbReference type="ChEBI" id="CHEBI:57692"/>
    </cofactor>
</comment>
<dbReference type="InterPro" id="IPR036188">
    <property type="entry name" value="FAD/NAD-bd_sf"/>
</dbReference>
<dbReference type="RefSeq" id="WP_138127089.1">
    <property type="nucleotide sequence ID" value="NZ_SWLG01000008.1"/>
</dbReference>
<dbReference type="InterPro" id="IPR001613">
    <property type="entry name" value="Flavin_amine_oxidase"/>
</dbReference>
<feature type="binding site" evidence="3">
    <location>
        <position position="43"/>
    </location>
    <ligand>
        <name>FAD</name>
        <dbReference type="ChEBI" id="CHEBI:57692"/>
    </ligand>
</feature>
<organism evidence="5 6">
    <name type="scientific">Exobacillus caeni</name>
    <dbReference type="NCBI Taxonomy" id="2574798"/>
    <lineage>
        <taxon>Bacteria</taxon>
        <taxon>Bacillati</taxon>
        <taxon>Bacillota</taxon>
        <taxon>Bacilli</taxon>
        <taxon>Bacillales</taxon>
        <taxon>Guptibacillaceae</taxon>
        <taxon>Exobacillus</taxon>
    </lineage>
</organism>
<feature type="binding site" evidence="3">
    <location>
        <position position="90"/>
    </location>
    <ligand>
        <name>substrate</name>
    </ligand>
</feature>
<dbReference type="OrthoDB" id="25353at2"/>
<dbReference type="AlphaFoldDB" id="A0A5R9F1J9"/>
<name>A0A5R9F1J9_9BACL</name>
<dbReference type="Gene3D" id="3.90.660.10">
    <property type="match status" value="1"/>
</dbReference>
<dbReference type="InterPro" id="IPR002937">
    <property type="entry name" value="Amino_oxidase"/>
</dbReference>
<feature type="binding site" evidence="3">
    <location>
        <position position="269"/>
    </location>
    <ligand>
        <name>FAD</name>
        <dbReference type="ChEBI" id="CHEBI:57692"/>
    </ligand>
</feature>
<sequence length="492" mass="56105">MSQYRQAEYSELNYPEDILSIIRNGLRRGSVPKSVLIIGAGISGLVAASLLKQAGHKVTIIEGNNRIGGRIYTVREPFSKGYYLDMGAMRIPNTHVLAFEYIRRFKLKTAKFINTSPRDVFFVNNVITSRAYYEENPDVLAFPVAEWEKGKTATELFLSAVKPFIDKYQNSTDEQKEAMKKEYARYSMGEFLRFNPIGRPLSLNAIRKINVLLGIEGFPEFSFVDILTDIIYPIFNEETKFFEIVGGNDRLPLSFLPELRWNIFLNQKVERIIQDQSGVTLQTRNPTNGEFTNFHGDIAIVTVPFPVFQFIDVVPYHSISFKKWQAIGELMLLPAVKVGIEFKNRFWENFGIGNIISDKPTRFTYTPSHNKGSSGPAILLASYSWAANALLWNSLSEEDIIRYVLKDLSKVYGNVVYREYIRGVSFNWSRNPFSAGCFTLFTPNQETDIADFIRQPEGKLHFAGEHTSNFHGWIEGGIESGVRAAFEVNHRK</sequence>
<feature type="domain" description="Amine oxidase" evidence="4">
    <location>
        <begin position="42"/>
        <end position="488"/>
    </location>
</feature>
<dbReference type="SUPFAM" id="SSF51905">
    <property type="entry name" value="FAD/NAD(P)-binding domain"/>
    <property type="match status" value="1"/>
</dbReference>
<keyword evidence="2" id="KW-0560">Oxidoreductase</keyword>
<dbReference type="Gene3D" id="3.50.50.60">
    <property type="entry name" value="FAD/NAD(P)-binding domain"/>
    <property type="match status" value="1"/>
</dbReference>
<reference evidence="5 6" key="1">
    <citation type="submission" date="2019-04" db="EMBL/GenBank/DDBJ databases">
        <title>Bacillus caeni sp. nov., a bacterium isolated from mangrove sediment.</title>
        <authorList>
            <person name="Huang H."/>
            <person name="Mo K."/>
            <person name="Hu Y."/>
        </authorList>
    </citation>
    <scope>NUCLEOTIDE SEQUENCE [LARGE SCALE GENOMIC DNA]</scope>
    <source>
        <strain evidence="5 6">HB172195</strain>
    </source>
</reference>
<proteinExistence type="predicted"/>
<evidence type="ECO:0000256" key="1">
    <source>
        <dbReference type="ARBA" id="ARBA00001974"/>
    </source>
</evidence>
<evidence type="ECO:0000259" key="4">
    <source>
        <dbReference type="Pfam" id="PF01593"/>
    </source>
</evidence>
<dbReference type="GO" id="GO:0001716">
    <property type="term" value="F:L-amino-acid oxidase activity"/>
    <property type="evidence" value="ECO:0007669"/>
    <property type="project" value="TreeGrafter"/>
</dbReference>
<accession>A0A5R9F1J9</accession>
<dbReference type="Gene3D" id="1.10.405.10">
    <property type="entry name" value="Guanine Nucleotide Dissociation Inhibitor, domain 1"/>
    <property type="match status" value="1"/>
</dbReference>
<dbReference type="PANTHER" id="PTHR10742:SF342">
    <property type="entry name" value="AMINE OXIDASE"/>
    <property type="match status" value="1"/>
</dbReference>
<dbReference type="InterPro" id="IPR050281">
    <property type="entry name" value="Flavin_monoamine_oxidase"/>
</dbReference>
<dbReference type="SUPFAM" id="SSF54373">
    <property type="entry name" value="FAD-linked reductases, C-terminal domain"/>
    <property type="match status" value="1"/>
</dbReference>
<dbReference type="PRINTS" id="PR00757">
    <property type="entry name" value="AMINEOXDASEF"/>
</dbReference>
<dbReference type="Proteomes" id="UP000308230">
    <property type="component" value="Unassembled WGS sequence"/>
</dbReference>
<dbReference type="GO" id="GO:0009063">
    <property type="term" value="P:amino acid catabolic process"/>
    <property type="evidence" value="ECO:0007669"/>
    <property type="project" value="TreeGrafter"/>
</dbReference>
<dbReference type="EMBL" id="SWLG01000008">
    <property type="protein sequence ID" value="TLS36891.1"/>
    <property type="molecule type" value="Genomic_DNA"/>
</dbReference>
<keyword evidence="6" id="KW-1185">Reference proteome</keyword>
<dbReference type="Pfam" id="PF01593">
    <property type="entry name" value="Amino_oxidase"/>
    <property type="match status" value="1"/>
</dbReference>
<comment type="caution">
    <text evidence="5">The sequence shown here is derived from an EMBL/GenBank/DDBJ whole genome shotgun (WGS) entry which is preliminary data.</text>
</comment>
<evidence type="ECO:0000313" key="6">
    <source>
        <dbReference type="Proteomes" id="UP000308230"/>
    </source>
</evidence>
<evidence type="ECO:0000256" key="2">
    <source>
        <dbReference type="ARBA" id="ARBA00023002"/>
    </source>
</evidence>
<evidence type="ECO:0000313" key="5">
    <source>
        <dbReference type="EMBL" id="TLS36891.1"/>
    </source>
</evidence>
<feature type="binding site" evidence="3">
    <location>
        <begin position="87"/>
        <end position="90"/>
    </location>
    <ligand>
        <name>FAD</name>
        <dbReference type="ChEBI" id="CHEBI:57692"/>
    </ligand>
</feature>